<dbReference type="Proteomes" id="UP000677228">
    <property type="component" value="Unassembled WGS sequence"/>
</dbReference>
<evidence type="ECO:0000313" key="3">
    <source>
        <dbReference type="Proteomes" id="UP000682733"/>
    </source>
</evidence>
<accession>A0A8S2NZI0</accession>
<dbReference type="Proteomes" id="UP000682733">
    <property type="component" value="Unassembled WGS sequence"/>
</dbReference>
<gene>
    <name evidence="1" type="ORF">OVA965_LOCUS24494</name>
    <name evidence="2" type="ORF">TMI583_LOCUS25208</name>
</gene>
<comment type="caution">
    <text evidence="2">The sequence shown here is derived from an EMBL/GenBank/DDBJ whole genome shotgun (WGS) entry which is preliminary data.</text>
</comment>
<evidence type="ECO:0000313" key="1">
    <source>
        <dbReference type="EMBL" id="CAF1211897.1"/>
    </source>
</evidence>
<protein>
    <submittedName>
        <fullName evidence="2">Uncharacterized protein</fullName>
    </submittedName>
</protein>
<organism evidence="2 3">
    <name type="scientific">Didymodactylos carnosus</name>
    <dbReference type="NCBI Taxonomy" id="1234261"/>
    <lineage>
        <taxon>Eukaryota</taxon>
        <taxon>Metazoa</taxon>
        <taxon>Spiralia</taxon>
        <taxon>Gnathifera</taxon>
        <taxon>Rotifera</taxon>
        <taxon>Eurotatoria</taxon>
        <taxon>Bdelloidea</taxon>
        <taxon>Philodinida</taxon>
        <taxon>Philodinidae</taxon>
        <taxon>Didymodactylos</taxon>
    </lineage>
</organism>
<proteinExistence type="predicted"/>
<dbReference type="AlphaFoldDB" id="A0A8S2NZI0"/>
<evidence type="ECO:0000313" key="2">
    <source>
        <dbReference type="EMBL" id="CAF4020687.1"/>
    </source>
</evidence>
<dbReference type="EMBL" id="CAJOBA010036313">
    <property type="protein sequence ID" value="CAF4020687.1"/>
    <property type="molecule type" value="Genomic_DNA"/>
</dbReference>
<sequence length="248" mass="29093">MNGSRHDKYTKTMPLEVIVQDQEKGVKIKKLIQDFFKIIDECKANVSVHEKQQYVSKLKSKCIEWGLGYAHLFGTDQITPYIHVFSTHLFEFFDHFGNLNTFSLQGVERLNELLTRDYFVGSNKKGEYFRQMLKRRLCQMLLPLTRTQLAHLRDAISKQRYDVDYETPDEEEESLLDIIDFNGSFDHKSKGESSTFPVLIEEFEFETVIPCRYKIIDNYSGGEILYNGQWAFDTREEVDAITKKSRLV</sequence>
<name>A0A8S2NZI0_9BILA</name>
<reference evidence="2" key="1">
    <citation type="submission" date="2021-02" db="EMBL/GenBank/DDBJ databases">
        <authorList>
            <person name="Nowell W R."/>
        </authorList>
    </citation>
    <scope>NUCLEOTIDE SEQUENCE</scope>
</reference>
<dbReference type="EMBL" id="CAJNOK010014784">
    <property type="protein sequence ID" value="CAF1211897.1"/>
    <property type="molecule type" value="Genomic_DNA"/>
</dbReference>